<dbReference type="InterPro" id="IPR036097">
    <property type="entry name" value="HisK_dim/P_sf"/>
</dbReference>
<feature type="domain" description="Histidine kinase" evidence="8">
    <location>
        <begin position="194"/>
        <end position="408"/>
    </location>
</feature>
<evidence type="ECO:0000256" key="4">
    <source>
        <dbReference type="ARBA" id="ARBA00022679"/>
    </source>
</evidence>
<dbReference type="InterPro" id="IPR004358">
    <property type="entry name" value="Sig_transdc_His_kin-like_C"/>
</dbReference>
<dbReference type="PANTHER" id="PTHR43711">
    <property type="entry name" value="TWO-COMPONENT HISTIDINE KINASE"/>
    <property type="match status" value="1"/>
</dbReference>
<evidence type="ECO:0000256" key="7">
    <source>
        <dbReference type="SAM" id="Phobius"/>
    </source>
</evidence>
<dbReference type="SMART" id="SM00388">
    <property type="entry name" value="HisKA"/>
    <property type="match status" value="1"/>
</dbReference>
<evidence type="ECO:0000256" key="2">
    <source>
        <dbReference type="ARBA" id="ARBA00012438"/>
    </source>
</evidence>
<dbReference type="PROSITE" id="PS50109">
    <property type="entry name" value="HIS_KIN"/>
    <property type="match status" value="1"/>
</dbReference>
<dbReference type="EMBL" id="MORL01000002">
    <property type="protein sequence ID" value="OIN60372.1"/>
    <property type="molecule type" value="Genomic_DNA"/>
</dbReference>
<dbReference type="InterPro" id="IPR005467">
    <property type="entry name" value="His_kinase_dom"/>
</dbReference>
<dbReference type="InterPro" id="IPR036890">
    <property type="entry name" value="HATPase_C_sf"/>
</dbReference>
<dbReference type="Gene3D" id="3.30.565.10">
    <property type="entry name" value="Histidine kinase-like ATPase, C-terminal domain"/>
    <property type="match status" value="1"/>
</dbReference>
<feature type="transmembrane region" description="Helical" evidence="7">
    <location>
        <begin position="148"/>
        <end position="174"/>
    </location>
</feature>
<dbReference type="AlphaFoldDB" id="A0A1S2VNL3"/>
<dbReference type="CDD" id="cd00075">
    <property type="entry name" value="HATPase"/>
    <property type="match status" value="1"/>
</dbReference>
<reference evidence="9 10" key="1">
    <citation type="submission" date="2016-10" db="EMBL/GenBank/DDBJ databases">
        <title>Arsenicibacter rosenii gen. nov., sp. nov., an efficient arsenic-methylating bacterium isolated from an arsenic-contaminated paddy soil.</title>
        <authorList>
            <person name="Huang K."/>
        </authorList>
    </citation>
    <scope>NUCLEOTIDE SEQUENCE [LARGE SCALE GENOMIC DNA]</scope>
    <source>
        <strain evidence="9 10">SM-1</strain>
    </source>
</reference>
<keyword evidence="7" id="KW-0472">Membrane</keyword>
<keyword evidence="10" id="KW-1185">Reference proteome</keyword>
<dbReference type="Gene3D" id="1.10.287.130">
    <property type="match status" value="1"/>
</dbReference>
<keyword evidence="5" id="KW-0418">Kinase</keyword>
<dbReference type="PANTHER" id="PTHR43711:SF26">
    <property type="entry name" value="SENSOR HISTIDINE KINASE RCSC"/>
    <property type="match status" value="1"/>
</dbReference>
<dbReference type="SMART" id="SM00387">
    <property type="entry name" value="HATPase_c"/>
    <property type="match status" value="1"/>
</dbReference>
<name>A0A1S2VNL3_9BACT</name>
<protein>
    <recommendedName>
        <fullName evidence="2">histidine kinase</fullName>
        <ecNumber evidence="2">2.7.13.3</ecNumber>
    </recommendedName>
</protein>
<organism evidence="9 10">
    <name type="scientific">Arsenicibacter rosenii</name>
    <dbReference type="NCBI Taxonomy" id="1750698"/>
    <lineage>
        <taxon>Bacteria</taxon>
        <taxon>Pseudomonadati</taxon>
        <taxon>Bacteroidota</taxon>
        <taxon>Cytophagia</taxon>
        <taxon>Cytophagales</taxon>
        <taxon>Spirosomataceae</taxon>
        <taxon>Arsenicibacter</taxon>
    </lineage>
</organism>
<evidence type="ECO:0000256" key="5">
    <source>
        <dbReference type="ARBA" id="ARBA00022777"/>
    </source>
</evidence>
<sequence length="408" mass="45553">MNREIPPVLIASVIAVMALVISQLIWMRHSQQLSDQLFSQRVSMALCSAVERYDDGALCRNGCLATQQGTITIRHISGQIPTTLTSSPKFREELDKSLRFHGIDAVYELAVYPSRRQGPAVCQSPVTLPDAQGQAAFLTLTFPDKDAFILNGMSFMLVTTLLILAFITTVLLLVNWSLIRQKRLLQTNIDFFNNMAHEFRTPLSSIGLAASMLGKRHPELRDNQLVAVIRRENTHLLTEVERVLHLASIENGDYVLQKESVPVKQLIQTAISSLSMAIAEQQATVCTDQLTDLHITGDRQHLVSVFRNILDNALKYTTGQPQISIAARPHEQGVLISFQDNGIGIPKEQRELIFEKFQRAHTGDQQPRKGFGLGLAYVKRMVELHKGHICVSSELNKGSRFDIILPAV</sequence>
<evidence type="ECO:0000313" key="10">
    <source>
        <dbReference type="Proteomes" id="UP000181790"/>
    </source>
</evidence>
<accession>A0A1S2VNL3</accession>
<comment type="catalytic activity">
    <reaction evidence="1">
        <text>ATP + protein L-histidine = ADP + protein N-phospho-L-histidine.</text>
        <dbReference type="EC" id="2.7.13.3"/>
    </reaction>
</comment>
<keyword evidence="4" id="KW-0808">Transferase</keyword>
<gene>
    <name evidence="9" type="ORF">BLX24_05980</name>
</gene>
<dbReference type="SUPFAM" id="SSF47384">
    <property type="entry name" value="Homodimeric domain of signal transducing histidine kinase"/>
    <property type="match status" value="1"/>
</dbReference>
<feature type="transmembrane region" description="Helical" evidence="7">
    <location>
        <begin position="7"/>
        <end position="26"/>
    </location>
</feature>
<dbReference type="InterPro" id="IPR050736">
    <property type="entry name" value="Sensor_HK_Regulatory"/>
</dbReference>
<evidence type="ECO:0000259" key="8">
    <source>
        <dbReference type="PROSITE" id="PS50109"/>
    </source>
</evidence>
<evidence type="ECO:0000256" key="3">
    <source>
        <dbReference type="ARBA" id="ARBA00022553"/>
    </source>
</evidence>
<comment type="caution">
    <text evidence="9">The sequence shown here is derived from an EMBL/GenBank/DDBJ whole genome shotgun (WGS) entry which is preliminary data.</text>
</comment>
<dbReference type="SUPFAM" id="SSF55874">
    <property type="entry name" value="ATPase domain of HSP90 chaperone/DNA topoisomerase II/histidine kinase"/>
    <property type="match status" value="1"/>
</dbReference>
<evidence type="ECO:0000313" key="9">
    <source>
        <dbReference type="EMBL" id="OIN60372.1"/>
    </source>
</evidence>
<dbReference type="GO" id="GO:0000155">
    <property type="term" value="F:phosphorelay sensor kinase activity"/>
    <property type="evidence" value="ECO:0007669"/>
    <property type="project" value="InterPro"/>
</dbReference>
<dbReference type="EC" id="2.7.13.3" evidence="2"/>
<evidence type="ECO:0000256" key="6">
    <source>
        <dbReference type="ARBA" id="ARBA00023012"/>
    </source>
</evidence>
<keyword evidence="7" id="KW-1133">Transmembrane helix</keyword>
<dbReference type="PRINTS" id="PR00344">
    <property type="entry name" value="BCTRLSENSOR"/>
</dbReference>
<dbReference type="Pfam" id="PF02518">
    <property type="entry name" value="HATPase_c"/>
    <property type="match status" value="1"/>
</dbReference>
<proteinExistence type="predicted"/>
<dbReference type="InterPro" id="IPR003594">
    <property type="entry name" value="HATPase_dom"/>
</dbReference>
<dbReference type="InterPro" id="IPR003661">
    <property type="entry name" value="HisK_dim/P_dom"/>
</dbReference>
<keyword evidence="7" id="KW-0812">Transmembrane</keyword>
<dbReference type="FunFam" id="3.30.565.10:FF:000006">
    <property type="entry name" value="Sensor histidine kinase WalK"/>
    <property type="match status" value="1"/>
</dbReference>
<keyword evidence="3" id="KW-0597">Phosphoprotein</keyword>
<evidence type="ECO:0000256" key="1">
    <source>
        <dbReference type="ARBA" id="ARBA00000085"/>
    </source>
</evidence>
<dbReference type="CDD" id="cd00082">
    <property type="entry name" value="HisKA"/>
    <property type="match status" value="1"/>
</dbReference>
<keyword evidence="6" id="KW-0902">Two-component regulatory system</keyword>
<dbReference type="Proteomes" id="UP000181790">
    <property type="component" value="Unassembled WGS sequence"/>
</dbReference>
<dbReference type="Pfam" id="PF00512">
    <property type="entry name" value="HisKA"/>
    <property type="match status" value="1"/>
</dbReference>